<accession>A0A6N9H779</accession>
<dbReference type="Proteomes" id="UP000469215">
    <property type="component" value="Unassembled WGS sequence"/>
</dbReference>
<dbReference type="RefSeq" id="WP_160953241.1">
    <property type="nucleotide sequence ID" value="NZ_WWEQ01000025.1"/>
</dbReference>
<evidence type="ECO:0000313" key="4">
    <source>
        <dbReference type="Proteomes" id="UP000469215"/>
    </source>
</evidence>
<dbReference type="EMBL" id="WWEQ01000025">
    <property type="protein sequence ID" value="MYM19813.1"/>
    <property type="molecule type" value="Genomic_DNA"/>
</dbReference>
<evidence type="ECO:0000256" key="2">
    <source>
        <dbReference type="SAM" id="SignalP"/>
    </source>
</evidence>
<proteinExistence type="predicted"/>
<evidence type="ECO:0000313" key="3">
    <source>
        <dbReference type="EMBL" id="MYM19813.1"/>
    </source>
</evidence>
<dbReference type="PROSITE" id="PS51318">
    <property type="entry name" value="TAT"/>
    <property type="match status" value="1"/>
</dbReference>
<name>A0A6N9H779_9MICO</name>
<feature type="signal peptide" evidence="2">
    <location>
        <begin position="1"/>
        <end position="29"/>
    </location>
</feature>
<feature type="region of interest" description="Disordered" evidence="1">
    <location>
        <begin position="28"/>
        <end position="82"/>
    </location>
</feature>
<keyword evidence="4" id="KW-1185">Reference proteome</keyword>
<dbReference type="AlphaFoldDB" id="A0A6N9H779"/>
<organism evidence="3 4">
    <name type="scientific">Brevibacterium rongguiense</name>
    <dbReference type="NCBI Taxonomy" id="2695267"/>
    <lineage>
        <taxon>Bacteria</taxon>
        <taxon>Bacillati</taxon>
        <taxon>Actinomycetota</taxon>
        <taxon>Actinomycetes</taxon>
        <taxon>Micrococcales</taxon>
        <taxon>Brevibacteriaceae</taxon>
        <taxon>Brevibacterium</taxon>
    </lineage>
</organism>
<reference evidence="3 4" key="1">
    <citation type="submission" date="2020-01" db="EMBL/GenBank/DDBJ databases">
        <authorList>
            <person name="Deng T."/>
        </authorList>
    </citation>
    <scope>NUCLEOTIDE SEQUENCE [LARGE SCALE GENOMIC DNA]</scope>
    <source>
        <strain evidence="3 4">5221</strain>
    </source>
</reference>
<evidence type="ECO:0000256" key="1">
    <source>
        <dbReference type="SAM" id="MobiDB-lite"/>
    </source>
</evidence>
<dbReference type="InterPro" id="IPR006311">
    <property type="entry name" value="TAT_signal"/>
</dbReference>
<comment type="caution">
    <text evidence="3">The sequence shown here is derived from an EMBL/GenBank/DDBJ whole genome shotgun (WGS) entry which is preliminary data.</text>
</comment>
<keyword evidence="2" id="KW-0732">Signal</keyword>
<sequence>MTSRNRPRRTAAAAALALALAGLAAPASASTGHTHPAASTATPTAPAADATAATAGPTAATATTNAPAGEHPTSPHAGSWKPTQYDTCSAKLHDSYQVIAPDGMKYEGWHPSSVTDPATGKRCTFGHEHGDDPKTSKIYQWVIGKLGGETNGIPFGYAAAQTDLATGGALPHRHEDDPGQKVIVRNDVKQLRADRTGYAKGADGKPIVCSYLMKMHQGSHSSDALKNNAHELLYAARCSDGTELMVDTLALFGQPNQFQENCSDTIVKTTGSQLPASKAGKRLIPNTDCVQKYVQSGPKASSDVWGVYENWQAESTITGPDGKAKASFDPWFGVRNPSRVGSGSDGVPTASLYTSATNAYPWSTMDGPLEQQDPASPFNGAQRDVYVHNTTVANAGGPTTWYTDAYGNNASDKPFAGSVKQYVSATSNTGLPELERRAYGFSTDYGSKGSGVHAPN</sequence>
<feature type="chain" id="PRO_5026900633" evidence="2">
    <location>
        <begin position="30"/>
        <end position="456"/>
    </location>
</feature>
<protein>
    <submittedName>
        <fullName evidence="3">Uncharacterized protein</fullName>
    </submittedName>
</protein>
<feature type="compositionally biased region" description="Low complexity" evidence="1">
    <location>
        <begin position="28"/>
        <end position="69"/>
    </location>
</feature>
<gene>
    <name evidence="3" type="ORF">GSY69_07480</name>
</gene>